<dbReference type="Gramene" id="ONIVA08G02200.1">
    <property type="protein sequence ID" value="ONIVA08G02200.1"/>
    <property type="gene ID" value="ONIVA08G02200"/>
</dbReference>
<keyword evidence="1" id="KW-0812">Transmembrane</keyword>
<organism evidence="2">
    <name type="scientific">Oryza nivara</name>
    <name type="common">Indian wild rice</name>
    <name type="synonym">Oryza sativa f. spontanea</name>
    <dbReference type="NCBI Taxonomy" id="4536"/>
    <lineage>
        <taxon>Eukaryota</taxon>
        <taxon>Viridiplantae</taxon>
        <taxon>Streptophyta</taxon>
        <taxon>Embryophyta</taxon>
        <taxon>Tracheophyta</taxon>
        <taxon>Spermatophyta</taxon>
        <taxon>Magnoliopsida</taxon>
        <taxon>Liliopsida</taxon>
        <taxon>Poales</taxon>
        <taxon>Poaceae</taxon>
        <taxon>BOP clade</taxon>
        <taxon>Oryzoideae</taxon>
        <taxon>Oryzeae</taxon>
        <taxon>Oryzinae</taxon>
        <taxon>Oryza</taxon>
    </lineage>
</organism>
<reference evidence="2" key="2">
    <citation type="submission" date="2018-04" db="EMBL/GenBank/DDBJ databases">
        <title>OnivRS2 (Oryza nivara Reference Sequence Version 2).</title>
        <authorList>
            <person name="Zhang J."/>
            <person name="Kudrna D."/>
            <person name="Lee S."/>
            <person name="Talag J."/>
            <person name="Rajasekar S."/>
            <person name="Welchert J."/>
            <person name="Hsing Y.-I."/>
            <person name="Wing R.A."/>
        </authorList>
    </citation>
    <scope>NUCLEOTIDE SEQUENCE [LARGE SCALE GENOMIC DNA]</scope>
    <source>
        <strain evidence="2">SL10</strain>
    </source>
</reference>
<dbReference type="HOGENOM" id="CLU_3017585_0_0_1"/>
<protein>
    <submittedName>
        <fullName evidence="2">Uncharacterized protein</fullName>
    </submittedName>
</protein>
<dbReference type="EnsemblPlants" id="ONIVA08G02200.1">
    <property type="protein sequence ID" value="ONIVA08G02200.1"/>
    <property type="gene ID" value="ONIVA08G02200"/>
</dbReference>
<dbReference type="AlphaFoldDB" id="A0A0E0I6Z7"/>
<accession>A0A0E0I6Z7</accession>
<evidence type="ECO:0000256" key="1">
    <source>
        <dbReference type="SAM" id="Phobius"/>
    </source>
</evidence>
<name>A0A0E0I6Z7_ORYNI</name>
<keyword evidence="1" id="KW-1133">Transmembrane helix</keyword>
<evidence type="ECO:0000313" key="2">
    <source>
        <dbReference type="EnsemblPlants" id="ONIVA08G02200.1"/>
    </source>
</evidence>
<feature type="transmembrane region" description="Helical" evidence="1">
    <location>
        <begin position="38"/>
        <end position="55"/>
    </location>
</feature>
<sequence>MKKWRLWYFALDVFVSFYVIQLIYVIDELMMTTDVHFVFHSSHFVLEVAIHLCLII</sequence>
<dbReference type="Proteomes" id="UP000006591">
    <property type="component" value="Chromosome 8"/>
</dbReference>
<keyword evidence="3" id="KW-1185">Reference proteome</keyword>
<proteinExistence type="predicted"/>
<keyword evidence="1" id="KW-0472">Membrane</keyword>
<reference evidence="2" key="1">
    <citation type="submission" date="2015-04" db="UniProtKB">
        <authorList>
            <consortium name="EnsemblPlants"/>
        </authorList>
    </citation>
    <scope>IDENTIFICATION</scope>
    <source>
        <strain evidence="2">SL10</strain>
    </source>
</reference>
<feature type="transmembrane region" description="Helical" evidence="1">
    <location>
        <begin position="7"/>
        <end position="26"/>
    </location>
</feature>
<evidence type="ECO:0000313" key="3">
    <source>
        <dbReference type="Proteomes" id="UP000006591"/>
    </source>
</evidence>